<accession>A0ABQ9GP10</accession>
<dbReference type="Proteomes" id="UP001159363">
    <property type="component" value="Chromosome 9"/>
</dbReference>
<comment type="caution">
    <text evidence="1">The sequence shown here is derived from an EMBL/GenBank/DDBJ whole genome shotgun (WGS) entry which is preliminary data.</text>
</comment>
<reference evidence="1 2" key="1">
    <citation type="submission" date="2023-02" db="EMBL/GenBank/DDBJ databases">
        <title>LHISI_Scaffold_Assembly.</title>
        <authorList>
            <person name="Stuart O.P."/>
            <person name="Cleave R."/>
            <person name="Magrath M.J.L."/>
            <person name="Mikheyev A.S."/>
        </authorList>
    </citation>
    <scope>NUCLEOTIDE SEQUENCE [LARGE SCALE GENOMIC DNA]</scope>
    <source>
        <strain evidence="1">Daus_M_001</strain>
        <tissue evidence="1">Leg muscle</tissue>
    </source>
</reference>
<evidence type="ECO:0000313" key="1">
    <source>
        <dbReference type="EMBL" id="KAJ8873734.1"/>
    </source>
</evidence>
<keyword evidence="2" id="KW-1185">Reference proteome</keyword>
<evidence type="ECO:0008006" key="3">
    <source>
        <dbReference type="Google" id="ProtNLM"/>
    </source>
</evidence>
<proteinExistence type="predicted"/>
<protein>
    <recommendedName>
        <fullName evidence="3">DUF4372 domain-containing protein</fullName>
    </recommendedName>
</protein>
<dbReference type="PANTHER" id="PTHR45749:SF21">
    <property type="entry name" value="DUF4371 DOMAIN-CONTAINING PROTEIN"/>
    <property type="match status" value="1"/>
</dbReference>
<gene>
    <name evidence="1" type="ORF">PR048_024568</name>
</gene>
<evidence type="ECO:0000313" key="2">
    <source>
        <dbReference type="Proteomes" id="UP001159363"/>
    </source>
</evidence>
<dbReference type="PANTHER" id="PTHR45749">
    <property type="match status" value="1"/>
</dbReference>
<sequence>MQYTTLSRKTQNGFIEVCGNKVLKAIFAEMKNAKYYCILVAHFKIPERFPSYVDFCKKTGKDITGEIIKELEKLGIPLNDFRGQGYDNELNMAGIYKCLSAVFQLCCTQPKSVRG</sequence>
<organism evidence="1 2">
    <name type="scientific">Dryococelus australis</name>
    <dbReference type="NCBI Taxonomy" id="614101"/>
    <lineage>
        <taxon>Eukaryota</taxon>
        <taxon>Metazoa</taxon>
        <taxon>Ecdysozoa</taxon>
        <taxon>Arthropoda</taxon>
        <taxon>Hexapoda</taxon>
        <taxon>Insecta</taxon>
        <taxon>Pterygota</taxon>
        <taxon>Neoptera</taxon>
        <taxon>Polyneoptera</taxon>
        <taxon>Phasmatodea</taxon>
        <taxon>Verophasmatodea</taxon>
        <taxon>Anareolatae</taxon>
        <taxon>Phasmatidae</taxon>
        <taxon>Eurycanthinae</taxon>
        <taxon>Dryococelus</taxon>
    </lineage>
</organism>
<name>A0ABQ9GP10_9NEOP</name>
<dbReference type="EMBL" id="JARBHB010000010">
    <property type="protein sequence ID" value="KAJ8873734.1"/>
    <property type="molecule type" value="Genomic_DNA"/>
</dbReference>